<dbReference type="Pfam" id="PF16822">
    <property type="entry name" value="ALGX"/>
    <property type="match status" value="1"/>
</dbReference>
<sequence length="418" mass="48112">MIKTSAPQFVCKKTIRIVFLLLSFILLSMPLLIHVSQIESTTQTSENRALAPYPGKPNTRAEWSQWSAKFDRYLGDHFGLRQHLVKWNQAGRYHLLHEVVSPQITVGKEGYLFFNAHEAQHPLRMLSFICGRGIDTHQTDELAQQVVEFAQFVSVSNPRTTIAFVPSKPAVYPEYLPSWWQRECERHQATLDRVSERVRQTLPQADVVYPLAQMLQAKTRRPIYPAHDFHWQGKGAQVYARILSEQHWHRAARGQLSFQEELSESDMQRFLPGVDLRQRLQKPDWKRSDFTYCEGGPCFPELSSAAILADVTRITRRDVSQDATQTKQRLLLLTDSFGHGVAPYFAPYFDEVWHVSSNNMGALNPQQLAQLKTSFEQYAPTQTLYLFHDFALACFSQTLKYCPLELPPVLRAVHPQSQ</sequence>
<name>A0ABY9RL30_9BURK</name>
<evidence type="ECO:0000256" key="6">
    <source>
        <dbReference type="ARBA" id="ARBA00022841"/>
    </source>
</evidence>
<proteinExistence type="predicted"/>
<evidence type="ECO:0000256" key="5">
    <source>
        <dbReference type="ARBA" id="ARBA00022764"/>
    </source>
</evidence>
<accession>A0ABY9RL30</accession>
<dbReference type="EMBL" id="CP133720">
    <property type="protein sequence ID" value="WMW81390.1"/>
    <property type="molecule type" value="Genomic_DNA"/>
</dbReference>
<evidence type="ECO:0000259" key="7">
    <source>
        <dbReference type="Pfam" id="PF16822"/>
    </source>
</evidence>
<evidence type="ECO:0000256" key="2">
    <source>
        <dbReference type="ARBA" id="ARBA00005182"/>
    </source>
</evidence>
<evidence type="ECO:0000256" key="4">
    <source>
        <dbReference type="ARBA" id="ARBA00022729"/>
    </source>
</evidence>
<keyword evidence="5" id="KW-0574">Periplasm</keyword>
<comment type="pathway">
    <text evidence="2">Glycan biosynthesis; alginate biosynthesis.</text>
</comment>
<keyword evidence="3" id="KW-0808">Transferase</keyword>
<dbReference type="RefSeq" id="WP_309482869.1">
    <property type="nucleotide sequence ID" value="NZ_CP133720.1"/>
</dbReference>
<evidence type="ECO:0000313" key="9">
    <source>
        <dbReference type="Proteomes" id="UP001181355"/>
    </source>
</evidence>
<gene>
    <name evidence="8" type="ORF">RF679_03695</name>
</gene>
<evidence type="ECO:0000256" key="3">
    <source>
        <dbReference type="ARBA" id="ARBA00022679"/>
    </source>
</evidence>
<keyword evidence="4" id="KW-0732">Signal</keyword>
<reference evidence="8" key="1">
    <citation type="submission" date="2023-09" db="EMBL/GenBank/DDBJ databases">
        <title>Undibacterium sp. 20NA77.5 isolated from freshwater.</title>
        <authorList>
            <person name="Le V."/>
            <person name="Ko S.-R."/>
            <person name="Ahn C.-Y."/>
            <person name="Oh H.-M."/>
        </authorList>
    </citation>
    <scope>NUCLEOTIDE SEQUENCE</scope>
    <source>
        <strain evidence="8">20NA77.5</strain>
    </source>
</reference>
<keyword evidence="6" id="KW-0016">Alginate biosynthesis</keyword>
<keyword evidence="9" id="KW-1185">Reference proteome</keyword>
<dbReference type="Proteomes" id="UP001181355">
    <property type="component" value="Chromosome"/>
</dbReference>
<dbReference type="InterPro" id="IPR031811">
    <property type="entry name" value="ALGX/ALGJ_SGNH-like"/>
</dbReference>
<evidence type="ECO:0000256" key="1">
    <source>
        <dbReference type="ARBA" id="ARBA00004418"/>
    </source>
</evidence>
<protein>
    <recommendedName>
        <fullName evidence="7">AlgX/AlgJ SGNH hydrolase-like domain-containing protein</fullName>
    </recommendedName>
</protein>
<comment type="subcellular location">
    <subcellularLocation>
        <location evidence="1">Periplasm</location>
    </subcellularLocation>
</comment>
<feature type="domain" description="AlgX/AlgJ SGNH hydrolase-like" evidence="7">
    <location>
        <begin position="106"/>
        <end position="282"/>
    </location>
</feature>
<organism evidence="8 9">
    <name type="scientific">Undibacterium cyanobacteriorum</name>
    <dbReference type="NCBI Taxonomy" id="3073561"/>
    <lineage>
        <taxon>Bacteria</taxon>
        <taxon>Pseudomonadati</taxon>
        <taxon>Pseudomonadota</taxon>
        <taxon>Betaproteobacteria</taxon>
        <taxon>Burkholderiales</taxon>
        <taxon>Oxalobacteraceae</taxon>
        <taxon>Undibacterium</taxon>
    </lineage>
</organism>
<evidence type="ECO:0000313" key="8">
    <source>
        <dbReference type="EMBL" id="WMW81390.1"/>
    </source>
</evidence>